<dbReference type="CDD" id="cd01574">
    <property type="entry name" value="PBP1_LacI"/>
    <property type="match status" value="1"/>
</dbReference>
<dbReference type="Proteomes" id="UP000067206">
    <property type="component" value="Chromosome"/>
</dbReference>
<evidence type="ECO:0000313" key="6">
    <source>
        <dbReference type="EMBL" id="ALE10076.1"/>
    </source>
</evidence>
<dbReference type="SMART" id="SM00354">
    <property type="entry name" value="HTH_LACI"/>
    <property type="match status" value="1"/>
</dbReference>
<dbReference type="PATRIC" id="fig|1682.24.peg.2026"/>
<evidence type="ECO:0000256" key="2">
    <source>
        <dbReference type="ARBA" id="ARBA00023125"/>
    </source>
</evidence>
<gene>
    <name evidence="6" type="ORF">RY67_2078</name>
</gene>
<dbReference type="InterPro" id="IPR001387">
    <property type="entry name" value="Cro/C1-type_HTH"/>
</dbReference>
<feature type="domain" description="HTH lacI-type" evidence="4">
    <location>
        <begin position="12"/>
        <end position="66"/>
    </location>
</feature>
<dbReference type="InterPro" id="IPR028082">
    <property type="entry name" value="Peripla_BP_I"/>
</dbReference>
<dbReference type="PROSITE" id="PS50932">
    <property type="entry name" value="HTH_LACI_2"/>
    <property type="match status" value="1"/>
</dbReference>
<dbReference type="PROSITE" id="PS50943">
    <property type="entry name" value="HTH_CROC1"/>
    <property type="match status" value="1"/>
</dbReference>
<dbReference type="Gene3D" id="3.40.50.2300">
    <property type="match status" value="2"/>
</dbReference>
<feature type="domain" description="HTH cro/C1-type" evidence="5">
    <location>
        <begin position="15"/>
        <end position="49"/>
    </location>
</feature>
<evidence type="ECO:0000313" key="7">
    <source>
        <dbReference type="Proteomes" id="UP000067206"/>
    </source>
</evidence>
<evidence type="ECO:0000256" key="1">
    <source>
        <dbReference type="ARBA" id="ARBA00023015"/>
    </source>
</evidence>
<keyword evidence="3" id="KW-0804">Transcription</keyword>
<dbReference type="GO" id="GO:0000976">
    <property type="term" value="F:transcription cis-regulatory region binding"/>
    <property type="evidence" value="ECO:0007669"/>
    <property type="project" value="TreeGrafter"/>
</dbReference>
<keyword evidence="1" id="KW-0805">Transcription regulation</keyword>
<dbReference type="EMBL" id="CP010411">
    <property type="protein sequence ID" value="ALE10076.1"/>
    <property type="molecule type" value="Genomic_DNA"/>
</dbReference>
<dbReference type="InterPro" id="IPR000843">
    <property type="entry name" value="HTH_LacI"/>
</dbReference>
<proteinExistence type="predicted"/>
<dbReference type="CDD" id="cd01392">
    <property type="entry name" value="HTH_LacI"/>
    <property type="match status" value="1"/>
</dbReference>
<dbReference type="Pfam" id="PF13377">
    <property type="entry name" value="Peripla_BP_3"/>
    <property type="match status" value="1"/>
</dbReference>
<organism evidence="6 7">
    <name type="scientific">Bifidobacterium longum subsp. infantis</name>
    <dbReference type="NCBI Taxonomy" id="1682"/>
    <lineage>
        <taxon>Bacteria</taxon>
        <taxon>Bacillati</taxon>
        <taxon>Actinomycetota</taxon>
        <taxon>Actinomycetes</taxon>
        <taxon>Bifidobacteriales</taxon>
        <taxon>Bifidobacteriaceae</taxon>
        <taxon>Bifidobacterium</taxon>
    </lineage>
</organism>
<dbReference type="Pfam" id="PF00356">
    <property type="entry name" value="LacI"/>
    <property type="match status" value="1"/>
</dbReference>
<dbReference type="InterPro" id="IPR046335">
    <property type="entry name" value="LacI/GalR-like_sensor"/>
</dbReference>
<dbReference type="PRINTS" id="PR00036">
    <property type="entry name" value="HTHLACI"/>
</dbReference>
<protein>
    <submittedName>
        <fullName evidence="6">Transcriptional regulator</fullName>
    </submittedName>
</protein>
<dbReference type="PROSITE" id="PS00356">
    <property type="entry name" value="HTH_LACI_1"/>
    <property type="match status" value="1"/>
</dbReference>
<dbReference type="SUPFAM" id="SSF53822">
    <property type="entry name" value="Periplasmic binding protein-like I"/>
    <property type="match status" value="1"/>
</dbReference>
<dbReference type="InterPro" id="IPR010982">
    <property type="entry name" value="Lambda_DNA-bd_dom_sf"/>
</dbReference>
<reference evidence="6 7" key="1">
    <citation type="submission" date="2014-12" db="EMBL/GenBank/DDBJ databases">
        <title>Complete genome sequence of Bifidobacterium longum subsp. infantis BT1.</title>
        <authorList>
            <person name="Kim J.F."/>
            <person name="Kwak M.-J."/>
        </authorList>
    </citation>
    <scope>NUCLEOTIDE SEQUENCE [LARGE SCALE GENOMIC DNA]</scope>
    <source>
        <strain evidence="6 7">BT1</strain>
    </source>
</reference>
<sequence>MRMAKSTGRTRPVIKDVARLAGVSAPTVSRYLNGTVNVAEDKCERIAKAISQLGYEPNIVARALSNREMDSVVVFAANPSAFSTSETNHGVEAAARRRRFLLNIVSLDESDMESVEARVRMGLSIRPAGVIVYEYDRAGIAALEYIPKDMPMVVVGGSFGDGDYQIINAERDGGRWMTMHLLDLGHRTVFHVGRPAGPTANTRTNGWRDALEERGIAAPDPIIVPDDDLDESVKAGRVLGRRDEVTAIFADNDEIAVAVIRGLREVGRRVPDDVSVVGFDDRNFGAMWNPALTSYTQNFLDMGERSFRMLFERIQAKRTGDGMPPSQVEVVQGEPCLRASERAYDGGEAL</sequence>
<dbReference type="Gene3D" id="1.10.260.40">
    <property type="entry name" value="lambda repressor-like DNA-binding domains"/>
    <property type="match status" value="1"/>
</dbReference>
<dbReference type="SUPFAM" id="SSF47413">
    <property type="entry name" value="lambda repressor-like DNA-binding domains"/>
    <property type="match status" value="1"/>
</dbReference>
<dbReference type="GO" id="GO:0003700">
    <property type="term" value="F:DNA-binding transcription factor activity"/>
    <property type="evidence" value="ECO:0007669"/>
    <property type="project" value="TreeGrafter"/>
</dbReference>
<evidence type="ECO:0000259" key="4">
    <source>
        <dbReference type="PROSITE" id="PS50932"/>
    </source>
</evidence>
<accession>A0A0M4LJ92</accession>
<keyword evidence="2" id="KW-0238">DNA-binding</keyword>
<dbReference type="PANTHER" id="PTHR30146">
    <property type="entry name" value="LACI-RELATED TRANSCRIPTIONAL REPRESSOR"/>
    <property type="match status" value="1"/>
</dbReference>
<name>A0A0M4LJ92_BIFLI</name>
<dbReference type="AlphaFoldDB" id="A0A0M4LJ92"/>
<evidence type="ECO:0000256" key="3">
    <source>
        <dbReference type="ARBA" id="ARBA00023163"/>
    </source>
</evidence>
<dbReference type="PANTHER" id="PTHR30146:SF109">
    <property type="entry name" value="HTH-TYPE TRANSCRIPTIONAL REGULATOR GALS"/>
    <property type="match status" value="1"/>
</dbReference>
<evidence type="ECO:0000259" key="5">
    <source>
        <dbReference type="PROSITE" id="PS50943"/>
    </source>
</evidence>